<protein>
    <submittedName>
        <fullName evidence="2">Uncharacterized protein</fullName>
    </submittedName>
</protein>
<accession>A0A6A7AQ92</accession>
<organism evidence="2 3">
    <name type="scientific">Plenodomus tracheiphilus IPT5</name>
    <dbReference type="NCBI Taxonomy" id="1408161"/>
    <lineage>
        <taxon>Eukaryota</taxon>
        <taxon>Fungi</taxon>
        <taxon>Dikarya</taxon>
        <taxon>Ascomycota</taxon>
        <taxon>Pezizomycotina</taxon>
        <taxon>Dothideomycetes</taxon>
        <taxon>Pleosporomycetidae</taxon>
        <taxon>Pleosporales</taxon>
        <taxon>Pleosporineae</taxon>
        <taxon>Leptosphaeriaceae</taxon>
        <taxon>Plenodomus</taxon>
    </lineage>
</organism>
<evidence type="ECO:0000313" key="3">
    <source>
        <dbReference type="Proteomes" id="UP000799423"/>
    </source>
</evidence>
<evidence type="ECO:0000256" key="1">
    <source>
        <dbReference type="SAM" id="MobiDB-lite"/>
    </source>
</evidence>
<proteinExistence type="predicted"/>
<evidence type="ECO:0000313" key="2">
    <source>
        <dbReference type="EMBL" id="KAF2845466.1"/>
    </source>
</evidence>
<dbReference type="EMBL" id="MU006346">
    <property type="protein sequence ID" value="KAF2845466.1"/>
    <property type="molecule type" value="Genomic_DNA"/>
</dbReference>
<sequence length="345" mass="36426">MATAVPIGEGAASRNSRDVVGAMVQTSRALGVVASHWACSRPTPRARQRGCTYHSSVCTSVRGGAAVCCPLLFFGARMCRRSHVGGRWVCAGVLGVVGGGSDRSTKQSSSTTAARRERDTLGSADQDSPLDGGGDGWQCGCLALGSQRVARGCLFLFCSSARRFSRYRRIDGQTGMGMGMGMCVLYVGTTTASDGVAQLRPMGSGYTCLHMEQSRAGQSRAEYSRFTTRARRAGASSVAPLWRPRRPPAAQRRQTSGCAPSRCSLLLPSCPNRRPTLSCSPALLALLSTTPRYRAVVVPSRPPARQPASSSSSRVFVVVVVVVFASTTRLQVTALPACLPCACLP</sequence>
<name>A0A6A7AQ92_9PLEO</name>
<dbReference type="Proteomes" id="UP000799423">
    <property type="component" value="Unassembled WGS sequence"/>
</dbReference>
<feature type="region of interest" description="Disordered" evidence="1">
    <location>
        <begin position="100"/>
        <end position="129"/>
    </location>
</feature>
<reference evidence="2" key="1">
    <citation type="submission" date="2020-01" db="EMBL/GenBank/DDBJ databases">
        <authorList>
            <consortium name="DOE Joint Genome Institute"/>
            <person name="Haridas S."/>
            <person name="Albert R."/>
            <person name="Binder M."/>
            <person name="Bloem J."/>
            <person name="Labutti K."/>
            <person name="Salamov A."/>
            <person name="Andreopoulos B."/>
            <person name="Baker S.E."/>
            <person name="Barry K."/>
            <person name="Bills G."/>
            <person name="Bluhm B.H."/>
            <person name="Cannon C."/>
            <person name="Castanera R."/>
            <person name="Culley D.E."/>
            <person name="Daum C."/>
            <person name="Ezra D."/>
            <person name="Gonzalez J.B."/>
            <person name="Henrissat B."/>
            <person name="Kuo A."/>
            <person name="Liang C."/>
            <person name="Lipzen A."/>
            <person name="Lutzoni F."/>
            <person name="Magnuson J."/>
            <person name="Mondo S."/>
            <person name="Nolan M."/>
            <person name="Ohm R."/>
            <person name="Pangilinan J."/>
            <person name="Park H.-J."/>
            <person name="Ramirez L."/>
            <person name="Alfaro M."/>
            <person name="Sun H."/>
            <person name="Tritt A."/>
            <person name="Yoshinaga Y."/>
            <person name="Zwiers L.-H."/>
            <person name="Turgeon B.G."/>
            <person name="Goodwin S.B."/>
            <person name="Spatafora J.W."/>
            <person name="Crous P.W."/>
            <person name="Grigoriev I.V."/>
        </authorList>
    </citation>
    <scope>NUCLEOTIDE SEQUENCE</scope>
    <source>
        <strain evidence="2">IPT5</strain>
    </source>
</reference>
<keyword evidence="3" id="KW-1185">Reference proteome</keyword>
<dbReference type="AlphaFoldDB" id="A0A6A7AQ92"/>
<gene>
    <name evidence="2" type="ORF">T440DRAFT_544084</name>
</gene>